<proteinExistence type="inferred from homology"/>
<accession>A0A5B8U7V5</accession>
<dbReference type="Gene3D" id="1.10.10.200">
    <property type="match status" value="1"/>
</dbReference>
<evidence type="ECO:0000256" key="5">
    <source>
        <dbReference type="ARBA" id="ARBA00023163"/>
    </source>
</evidence>
<dbReference type="GO" id="GO:0006355">
    <property type="term" value="P:regulation of DNA-templated transcription"/>
    <property type="evidence" value="ECO:0007669"/>
    <property type="project" value="UniProtKB-UniRule"/>
</dbReference>
<dbReference type="HAMAP" id="MF_00693">
    <property type="entry name" value="Transcrip_reg_TACO1"/>
    <property type="match status" value="1"/>
</dbReference>
<dbReference type="OrthoDB" id="9781053at2"/>
<comment type="subcellular location">
    <subcellularLocation>
        <location evidence="6">Cytoplasm</location>
    </subcellularLocation>
</comment>
<evidence type="ECO:0000259" key="8">
    <source>
        <dbReference type="Pfam" id="PF20772"/>
    </source>
</evidence>
<evidence type="ECO:0000256" key="4">
    <source>
        <dbReference type="ARBA" id="ARBA00023125"/>
    </source>
</evidence>
<dbReference type="InterPro" id="IPR002876">
    <property type="entry name" value="Transcrip_reg_TACO1-like"/>
</dbReference>
<dbReference type="Gene3D" id="3.30.70.980">
    <property type="match status" value="2"/>
</dbReference>
<dbReference type="InterPro" id="IPR026564">
    <property type="entry name" value="Transcrip_reg_TACO1-like_dom3"/>
</dbReference>
<keyword evidence="3 6" id="KW-0805">Transcription regulation</keyword>
<protein>
    <recommendedName>
        <fullName evidence="6">Probable transcriptional regulatory protein FSW04_15775</fullName>
    </recommendedName>
</protein>
<evidence type="ECO:0000259" key="7">
    <source>
        <dbReference type="Pfam" id="PF01709"/>
    </source>
</evidence>
<evidence type="ECO:0000313" key="9">
    <source>
        <dbReference type="EMBL" id="QEC48888.1"/>
    </source>
</evidence>
<dbReference type="Pfam" id="PF01709">
    <property type="entry name" value="Transcrip_reg"/>
    <property type="match status" value="1"/>
</dbReference>
<dbReference type="GO" id="GO:0003677">
    <property type="term" value="F:DNA binding"/>
    <property type="evidence" value="ECO:0007669"/>
    <property type="project" value="UniProtKB-UniRule"/>
</dbReference>
<organism evidence="9 10">
    <name type="scientific">Baekduia soli</name>
    <dbReference type="NCBI Taxonomy" id="496014"/>
    <lineage>
        <taxon>Bacteria</taxon>
        <taxon>Bacillati</taxon>
        <taxon>Actinomycetota</taxon>
        <taxon>Thermoleophilia</taxon>
        <taxon>Solirubrobacterales</taxon>
        <taxon>Baekduiaceae</taxon>
        <taxon>Baekduia</taxon>
    </lineage>
</organism>
<keyword evidence="4 6" id="KW-0238">DNA-binding</keyword>
<dbReference type="EMBL" id="CP042430">
    <property type="protein sequence ID" value="QEC48888.1"/>
    <property type="molecule type" value="Genomic_DNA"/>
</dbReference>
<dbReference type="InterPro" id="IPR029072">
    <property type="entry name" value="YebC-like"/>
</dbReference>
<evidence type="ECO:0000313" key="10">
    <source>
        <dbReference type="Proteomes" id="UP000321805"/>
    </source>
</evidence>
<dbReference type="PANTHER" id="PTHR12532:SF6">
    <property type="entry name" value="TRANSCRIPTIONAL REGULATORY PROTEIN YEBC-RELATED"/>
    <property type="match status" value="1"/>
</dbReference>
<dbReference type="RefSeq" id="WP_146920926.1">
    <property type="nucleotide sequence ID" value="NZ_CP042430.1"/>
</dbReference>
<dbReference type="Proteomes" id="UP000321805">
    <property type="component" value="Chromosome"/>
</dbReference>
<dbReference type="PANTHER" id="PTHR12532">
    <property type="entry name" value="TRANSLATIONAL ACTIVATOR OF CYTOCHROME C OXIDASE 1"/>
    <property type="match status" value="1"/>
</dbReference>
<dbReference type="NCBIfam" id="NF001030">
    <property type="entry name" value="PRK00110.1"/>
    <property type="match status" value="1"/>
</dbReference>
<dbReference type="SUPFAM" id="SSF75625">
    <property type="entry name" value="YebC-like"/>
    <property type="match status" value="1"/>
</dbReference>
<name>A0A5B8U7V5_9ACTN</name>
<sequence>MSGHSKWASIKHKKAVVDSRRGKLFTKLARAVTVAAKEGGGDIEGNPSLALAVQKARDASMPKDNIERAIAKGTGAGADAAALETILYEGYGPGGVALLIEAVTDNRNRTGADVRHLLAKGNGSLGEPGSVAYNFDKKGVVVVDGDRYGEDDLMVAIDAGAEDISREDDAWEIITEPSDLTAVRRALEDAEVEIQNAEVTQRPKVLVPVDEDTAAKLLRLIDALEDNDDVDAVHANFDVDADVLERLMAAS</sequence>
<dbReference type="Pfam" id="PF20772">
    <property type="entry name" value="TACO1_YebC_N"/>
    <property type="match status" value="1"/>
</dbReference>
<gene>
    <name evidence="9" type="ORF">FSW04_15775</name>
</gene>
<feature type="domain" description="TACO1/YebC-like second and third" evidence="7">
    <location>
        <begin position="84"/>
        <end position="237"/>
    </location>
</feature>
<comment type="similarity">
    <text evidence="1 6">Belongs to the TACO1 family.</text>
</comment>
<dbReference type="InterPro" id="IPR048300">
    <property type="entry name" value="TACO1_YebC-like_2nd/3rd_dom"/>
</dbReference>
<dbReference type="InterPro" id="IPR049083">
    <property type="entry name" value="TACO1_YebC_N"/>
</dbReference>
<feature type="domain" description="TACO1/YebC-like N-terminal" evidence="8">
    <location>
        <begin position="5"/>
        <end position="75"/>
    </location>
</feature>
<dbReference type="AlphaFoldDB" id="A0A5B8U7V5"/>
<evidence type="ECO:0000256" key="3">
    <source>
        <dbReference type="ARBA" id="ARBA00023015"/>
    </source>
</evidence>
<dbReference type="GO" id="GO:0005829">
    <property type="term" value="C:cytosol"/>
    <property type="evidence" value="ECO:0007669"/>
    <property type="project" value="TreeGrafter"/>
</dbReference>
<dbReference type="FunFam" id="1.10.10.200:FF:000002">
    <property type="entry name" value="Probable transcriptional regulatory protein CLM62_37755"/>
    <property type="match status" value="1"/>
</dbReference>
<keyword evidence="2 6" id="KW-0963">Cytoplasm</keyword>
<keyword evidence="10" id="KW-1185">Reference proteome</keyword>
<keyword evidence="5 6" id="KW-0804">Transcription</keyword>
<dbReference type="NCBIfam" id="NF009044">
    <property type="entry name" value="PRK12378.1"/>
    <property type="match status" value="1"/>
</dbReference>
<reference evidence="9 10" key="1">
    <citation type="journal article" date="2018" name="J. Microbiol.">
        <title>Baekduia soli gen. nov., sp. nov., a novel bacterium isolated from the soil of Baekdu Mountain and proposal of a novel family name, Baekduiaceae fam. nov.</title>
        <authorList>
            <person name="An D.S."/>
            <person name="Siddiqi M.Z."/>
            <person name="Kim K.H."/>
            <person name="Yu H.S."/>
            <person name="Im W.T."/>
        </authorList>
    </citation>
    <scope>NUCLEOTIDE SEQUENCE [LARGE SCALE GENOMIC DNA]</scope>
    <source>
        <strain evidence="9 10">BR7-21</strain>
    </source>
</reference>
<dbReference type="KEGG" id="bsol:FSW04_15775"/>
<dbReference type="InterPro" id="IPR017856">
    <property type="entry name" value="Integrase-like_N"/>
</dbReference>
<evidence type="ECO:0000256" key="2">
    <source>
        <dbReference type="ARBA" id="ARBA00022490"/>
    </source>
</evidence>
<evidence type="ECO:0000256" key="6">
    <source>
        <dbReference type="HAMAP-Rule" id="MF_00693"/>
    </source>
</evidence>
<dbReference type="NCBIfam" id="TIGR01033">
    <property type="entry name" value="YebC/PmpR family DNA-binding transcriptional regulator"/>
    <property type="match status" value="1"/>
</dbReference>
<evidence type="ECO:0000256" key="1">
    <source>
        <dbReference type="ARBA" id="ARBA00008724"/>
    </source>
</evidence>